<comment type="caution">
    <text evidence="10">The sequence shown here is derived from an EMBL/GenBank/DDBJ whole genome shotgun (WGS) entry which is preliminary data.</text>
</comment>
<dbReference type="InterPro" id="IPR011030">
    <property type="entry name" value="Lipovitellin_superhlx_dom"/>
</dbReference>
<dbReference type="SUPFAM" id="SSF48431">
    <property type="entry name" value="Lipovitellin-phosvitin complex, superhelical domain"/>
    <property type="match status" value="1"/>
</dbReference>
<dbReference type="Pfam" id="PF01347">
    <property type="entry name" value="Vitellogenin_N"/>
    <property type="match status" value="2"/>
</dbReference>
<keyword evidence="6" id="KW-0445">Lipid transport</keyword>
<dbReference type="Proteomes" id="UP000037510">
    <property type="component" value="Unassembled WGS sequence"/>
</dbReference>
<evidence type="ECO:0000256" key="1">
    <source>
        <dbReference type="ARBA" id="ARBA00004613"/>
    </source>
</evidence>
<dbReference type="Gene3D" id="1.25.10.20">
    <property type="entry name" value="Vitellinogen, superhelical"/>
    <property type="match status" value="1"/>
</dbReference>
<keyword evidence="5" id="KW-0758">Storage protein</keyword>
<evidence type="ECO:0000256" key="5">
    <source>
        <dbReference type="ARBA" id="ARBA00022761"/>
    </source>
</evidence>
<dbReference type="PANTHER" id="PTHR23345:SF15">
    <property type="entry name" value="VITELLOGENIN 1-RELATED"/>
    <property type="match status" value="1"/>
</dbReference>
<keyword evidence="4" id="KW-0732">Signal</keyword>
<evidence type="ECO:0000313" key="11">
    <source>
        <dbReference type="Proteomes" id="UP000037510"/>
    </source>
</evidence>
<dbReference type="Pfam" id="PF06448">
    <property type="entry name" value="DUF1081"/>
    <property type="match status" value="1"/>
</dbReference>
<dbReference type="STRING" id="104452.A0A0L7LJ59"/>
<dbReference type="SMART" id="SM01169">
    <property type="entry name" value="DUF1943"/>
    <property type="match status" value="1"/>
</dbReference>
<dbReference type="InterPro" id="IPR015816">
    <property type="entry name" value="Vitellinogen_b-sht_N"/>
</dbReference>
<dbReference type="EMBL" id="JTDY01000982">
    <property type="protein sequence ID" value="KOB75211.1"/>
    <property type="molecule type" value="Genomic_DNA"/>
</dbReference>
<organism evidence="10 11">
    <name type="scientific">Operophtera brumata</name>
    <name type="common">Winter moth</name>
    <name type="synonym">Phalaena brumata</name>
    <dbReference type="NCBI Taxonomy" id="104452"/>
    <lineage>
        <taxon>Eukaryota</taxon>
        <taxon>Metazoa</taxon>
        <taxon>Ecdysozoa</taxon>
        <taxon>Arthropoda</taxon>
        <taxon>Hexapoda</taxon>
        <taxon>Insecta</taxon>
        <taxon>Pterygota</taxon>
        <taxon>Neoptera</taxon>
        <taxon>Endopterygota</taxon>
        <taxon>Lepidoptera</taxon>
        <taxon>Glossata</taxon>
        <taxon>Ditrysia</taxon>
        <taxon>Geometroidea</taxon>
        <taxon>Geometridae</taxon>
        <taxon>Larentiinae</taxon>
        <taxon>Operophtera</taxon>
    </lineage>
</organism>
<evidence type="ECO:0000256" key="3">
    <source>
        <dbReference type="ARBA" id="ARBA00022525"/>
    </source>
</evidence>
<evidence type="ECO:0000256" key="7">
    <source>
        <dbReference type="ARBA" id="ARBA00023157"/>
    </source>
</evidence>
<dbReference type="AlphaFoldDB" id="A0A0L7LJ59"/>
<keyword evidence="3" id="KW-0964">Secreted</keyword>
<dbReference type="GO" id="GO:0045735">
    <property type="term" value="F:nutrient reservoir activity"/>
    <property type="evidence" value="ECO:0007669"/>
    <property type="project" value="UniProtKB-KW"/>
</dbReference>
<dbReference type="SUPFAM" id="SSF56968">
    <property type="entry name" value="Lipovitellin-phosvitin complex, beta-sheet shell regions"/>
    <property type="match status" value="2"/>
</dbReference>
<evidence type="ECO:0000256" key="2">
    <source>
        <dbReference type="ARBA" id="ARBA00022448"/>
    </source>
</evidence>
<proteinExistence type="predicted"/>
<accession>A0A0L7LJ59</accession>
<keyword evidence="10" id="KW-0449">Lipoprotein</keyword>
<evidence type="ECO:0000313" key="10">
    <source>
        <dbReference type="EMBL" id="KOB75211.1"/>
    </source>
</evidence>
<protein>
    <submittedName>
        <fullName evidence="10">Apolipoprotein of lipid transfer particle-I/II</fullName>
    </submittedName>
</protein>
<dbReference type="Pfam" id="PF09172">
    <property type="entry name" value="Vit_open_b-sht"/>
    <property type="match status" value="1"/>
</dbReference>
<dbReference type="GO" id="GO:0005576">
    <property type="term" value="C:extracellular region"/>
    <property type="evidence" value="ECO:0007669"/>
    <property type="project" value="UniProtKB-SubCell"/>
</dbReference>
<comment type="subcellular location">
    <subcellularLocation>
        <location evidence="1">Secreted</location>
    </subcellularLocation>
</comment>
<dbReference type="GO" id="GO:0005319">
    <property type="term" value="F:lipid transporter activity"/>
    <property type="evidence" value="ECO:0007669"/>
    <property type="project" value="InterPro"/>
</dbReference>
<keyword evidence="8" id="KW-0325">Glycoprotein</keyword>
<evidence type="ECO:0000256" key="8">
    <source>
        <dbReference type="ARBA" id="ARBA00023180"/>
    </source>
</evidence>
<dbReference type="InterPro" id="IPR015255">
    <property type="entry name" value="Vitellinogen_open_b-sht"/>
</dbReference>
<dbReference type="InterPro" id="IPR050733">
    <property type="entry name" value="Vitellogenin/Apolipophorin"/>
</dbReference>
<feature type="domain" description="Vitellinogen open beta-sheet" evidence="9">
    <location>
        <begin position="449"/>
        <end position="680"/>
    </location>
</feature>
<evidence type="ECO:0000259" key="9">
    <source>
        <dbReference type="SMART" id="SM01169"/>
    </source>
</evidence>
<name>A0A0L7LJ59_OPEBR</name>
<gene>
    <name evidence="10" type="ORF">OBRU01_07843</name>
</gene>
<dbReference type="InterPro" id="IPR001747">
    <property type="entry name" value="Vitellogenin_N"/>
</dbReference>
<keyword evidence="11" id="KW-1185">Reference proteome</keyword>
<dbReference type="InterPro" id="IPR015819">
    <property type="entry name" value="Lipid_transp_b-sht_shell"/>
</dbReference>
<evidence type="ECO:0000256" key="6">
    <source>
        <dbReference type="ARBA" id="ARBA00023055"/>
    </source>
</evidence>
<dbReference type="PANTHER" id="PTHR23345">
    <property type="entry name" value="VITELLOGENIN-RELATED"/>
    <property type="match status" value="1"/>
</dbReference>
<keyword evidence="7" id="KW-1015">Disulfide bond</keyword>
<reference evidence="10 11" key="1">
    <citation type="journal article" date="2015" name="Genome Biol. Evol.">
        <title>The genome of winter moth (Operophtera brumata) provides a genomic perspective on sexual dimorphism and phenology.</title>
        <authorList>
            <person name="Derks M.F."/>
            <person name="Smit S."/>
            <person name="Salis L."/>
            <person name="Schijlen E."/>
            <person name="Bossers A."/>
            <person name="Mateman C."/>
            <person name="Pijl A.S."/>
            <person name="de Ridder D."/>
            <person name="Groenen M.A."/>
            <person name="Visser M.E."/>
            <person name="Megens H.J."/>
        </authorList>
    </citation>
    <scope>NUCLEOTIDE SEQUENCE [LARGE SCALE GENOMIC DNA]</scope>
    <source>
        <strain evidence="10">WM2013NL</strain>
        <tissue evidence="10">Head and thorax</tissue>
    </source>
</reference>
<sequence>MFKSAVFYVRQKSSSSNHAKGCSNSARFAFHDGYISEICPHTEEEDWVLNFKRAILALFQNSMKRFDINFNGVEKFQTWPVLQSESKCRITVDHHVYKAVNCRERHLFEPFSGKNSGAMTTVIQDLTLIKEVNKTDTEVMDAQPKAWTEIERRSNLLHYHIRYLGDETGGLKSAREVLKLLCISTVGLWGRLVRSARPLHYPALSQLLARAPTICASAATGSVELIKDMIMRNAVDKETRHEWLMSMAMIPRPKMEMLESMQELLRSQKNDKVISFTVSSMVHSYCRSSGKSLRECCEEETPKKIIEEFEIIISTIAQKGVIKARDDRANIMIAIKAMGNIGGYKQQFADTLMDLISDTFVPIPIRLAAIDAEYFLETFRGDYVDIEIRLASYLQVMKCPDLSTIRKIFHALRKEPNLGESSIPSRVEIQGLLSGNTMPQLEDSPDFRMFSKNYEQSVFFDQYNAGPFNKDKIVDKINNLRFMRSVNEADEMREKIDDLNYKNEALKHRFPMAELGIKVFGNEISYWNAEGDDEIMKSLERLNPQLRILEILSGKVTSLFLDTTFSVPTGCGLPMNMNLMGTSYVNTKLSGTVVDKIKASGNLDFQGKLRPSVAVNIAATMSVVADGLSSSGIRVNWRLYTATGVEAKLAVRGAGLVRLDLELPDDKQEIFAAKIEQNTCSWSTFDNAIGIKVCASYQFPNMTNLRNAPYFLMSGPAKYILSLEKADPSARVYTFQYNWNKNETSNVIGFSFDTPNSNAKAMYKNLQYDKSIEASLDVDGRKQFDTVMSIQRHDIKHGCYKSKIGPKYTALALLNFNPKSREIIVSGYLFYPPGTQLYIDAELNMTLPTLHPCTIRTKVHEKKPNEFQQNFTTYAEVDVSGKAYSVNLNADLNNNTNLNMDIHFDQDPSQKVSVDIQLDNKGTWHHGGHVTLYYPGRMEDYLAFSLLADYLFQPNEFYGEINALTSQASHVPRRPFEKIKNEAKKKPIANRLRISFSSEHWSVDAN</sequence>
<dbReference type="Gene3D" id="2.20.80.10">
    <property type="entry name" value="Lipovitellin-phosvitin complex, chain A, domain 4"/>
    <property type="match status" value="1"/>
</dbReference>
<keyword evidence="2" id="KW-0813">Transport</keyword>
<dbReference type="InterPro" id="IPR009454">
    <property type="entry name" value="Lipid_transpt_open_b-sht"/>
</dbReference>
<evidence type="ECO:0000256" key="4">
    <source>
        <dbReference type="ARBA" id="ARBA00022729"/>
    </source>
</evidence>
<dbReference type="Gene3D" id="2.30.230.10">
    <property type="entry name" value="Lipovitellin, beta-sheet shell regions, chain A"/>
    <property type="match status" value="2"/>
</dbReference>